<dbReference type="Gene3D" id="3.40.50.720">
    <property type="entry name" value="NAD(P)-binding Rossmann-like Domain"/>
    <property type="match status" value="1"/>
</dbReference>
<comment type="caution">
    <text evidence="3">The sequence shown here is derived from an EMBL/GenBank/DDBJ whole genome shotgun (WGS) entry which is preliminary data.</text>
</comment>
<gene>
    <name evidence="3" type="ORF">QBC34DRAFT_388600</name>
</gene>
<dbReference type="Proteomes" id="UP001321760">
    <property type="component" value="Unassembled WGS sequence"/>
</dbReference>
<dbReference type="PANTHER" id="PTHR24321:SF8">
    <property type="entry name" value="ESTRADIOL 17-BETA-DEHYDROGENASE 8-RELATED"/>
    <property type="match status" value="1"/>
</dbReference>
<evidence type="ECO:0000313" key="3">
    <source>
        <dbReference type="EMBL" id="KAK4456004.1"/>
    </source>
</evidence>
<dbReference type="PANTHER" id="PTHR24321">
    <property type="entry name" value="DEHYDROGENASES, SHORT CHAIN"/>
    <property type="match status" value="1"/>
</dbReference>
<name>A0AAV9H4K1_9PEZI</name>
<accession>A0AAV9H4K1</accession>
<keyword evidence="2" id="KW-0560">Oxidoreductase</keyword>
<dbReference type="InterPro" id="IPR002347">
    <property type="entry name" value="SDR_fam"/>
</dbReference>
<evidence type="ECO:0000313" key="4">
    <source>
        <dbReference type="Proteomes" id="UP001321760"/>
    </source>
</evidence>
<reference evidence="3" key="2">
    <citation type="submission" date="2023-05" db="EMBL/GenBank/DDBJ databases">
        <authorList>
            <consortium name="Lawrence Berkeley National Laboratory"/>
            <person name="Steindorff A."/>
            <person name="Hensen N."/>
            <person name="Bonometti L."/>
            <person name="Westerberg I."/>
            <person name="Brannstrom I.O."/>
            <person name="Guillou S."/>
            <person name="Cros-Aarteil S."/>
            <person name="Calhoun S."/>
            <person name="Haridas S."/>
            <person name="Kuo A."/>
            <person name="Mondo S."/>
            <person name="Pangilinan J."/>
            <person name="Riley R."/>
            <person name="Labutti K."/>
            <person name="Andreopoulos B."/>
            <person name="Lipzen A."/>
            <person name="Chen C."/>
            <person name="Yanf M."/>
            <person name="Daum C."/>
            <person name="Ng V."/>
            <person name="Clum A."/>
            <person name="Ohm R."/>
            <person name="Martin F."/>
            <person name="Silar P."/>
            <person name="Natvig D."/>
            <person name="Lalanne C."/>
            <person name="Gautier V."/>
            <person name="Ament-Velasquez S.L."/>
            <person name="Kruys A."/>
            <person name="Hutchinson M.I."/>
            <person name="Powell A.J."/>
            <person name="Barry K."/>
            <person name="Miller A.N."/>
            <person name="Grigoriev I.V."/>
            <person name="Debuchy R."/>
            <person name="Gladieux P."/>
            <person name="Thoren M.H."/>
            <person name="Johannesson H."/>
        </authorList>
    </citation>
    <scope>NUCLEOTIDE SEQUENCE</scope>
    <source>
        <strain evidence="3">PSN243</strain>
    </source>
</reference>
<evidence type="ECO:0008006" key="5">
    <source>
        <dbReference type="Google" id="ProtNLM"/>
    </source>
</evidence>
<dbReference type="PRINTS" id="PR00081">
    <property type="entry name" value="GDHRDH"/>
</dbReference>
<dbReference type="InterPro" id="IPR036291">
    <property type="entry name" value="NAD(P)-bd_dom_sf"/>
</dbReference>
<dbReference type="AlphaFoldDB" id="A0AAV9H4K1"/>
<dbReference type="GO" id="GO:0016491">
    <property type="term" value="F:oxidoreductase activity"/>
    <property type="evidence" value="ECO:0007669"/>
    <property type="project" value="UniProtKB-KW"/>
</dbReference>
<evidence type="ECO:0000256" key="2">
    <source>
        <dbReference type="ARBA" id="ARBA00023002"/>
    </source>
</evidence>
<sequence>MLYPSSLDSPYHPSGSTTIDPIGYGKVAIVTGCASSIGLAVTQLLLAHQFSVCGLDDIEFDYSLLREADHGRFHFHRGNLSPGDSDGAAEGLRICRGVFGERLNTLITTPSTSPVSPPNLTTALTINLTTPILMMHTVLPLMKSHRSGVIINITPPAPPGDAARTAARDGLLGATKSVAWSCRDEGIRVNAVLPGAAVEEAGEKTAAMEVARAVLFLVGDEAKGVNGVGLPVGRMGEVL</sequence>
<organism evidence="3 4">
    <name type="scientific">Podospora aff. communis PSN243</name>
    <dbReference type="NCBI Taxonomy" id="3040156"/>
    <lineage>
        <taxon>Eukaryota</taxon>
        <taxon>Fungi</taxon>
        <taxon>Dikarya</taxon>
        <taxon>Ascomycota</taxon>
        <taxon>Pezizomycotina</taxon>
        <taxon>Sordariomycetes</taxon>
        <taxon>Sordariomycetidae</taxon>
        <taxon>Sordariales</taxon>
        <taxon>Podosporaceae</taxon>
        <taxon>Podospora</taxon>
    </lineage>
</organism>
<evidence type="ECO:0000256" key="1">
    <source>
        <dbReference type="ARBA" id="ARBA00006484"/>
    </source>
</evidence>
<proteinExistence type="inferred from homology"/>
<dbReference type="SUPFAM" id="SSF51735">
    <property type="entry name" value="NAD(P)-binding Rossmann-fold domains"/>
    <property type="match status" value="1"/>
</dbReference>
<dbReference type="CDD" id="cd05233">
    <property type="entry name" value="SDR_c"/>
    <property type="match status" value="1"/>
</dbReference>
<dbReference type="Pfam" id="PF00106">
    <property type="entry name" value="adh_short"/>
    <property type="match status" value="1"/>
</dbReference>
<comment type="similarity">
    <text evidence="1">Belongs to the short-chain dehydrogenases/reductases (SDR) family.</text>
</comment>
<reference evidence="3" key="1">
    <citation type="journal article" date="2023" name="Mol. Phylogenet. Evol.">
        <title>Genome-scale phylogeny and comparative genomics of the fungal order Sordariales.</title>
        <authorList>
            <person name="Hensen N."/>
            <person name="Bonometti L."/>
            <person name="Westerberg I."/>
            <person name="Brannstrom I.O."/>
            <person name="Guillou S."/>
            <person name="Cros-Aarteil S."/>
            <person name="Calhoun S."/>
            <person name="Haridas S."/>
            <person name="Kuo A."/>
            <person name="Mondo S."/>
            <person name="Pangilinan J."/>
            <person name="Riley R."/>
            <person name="LaButti K."/>
            <person name="Andreopoulos B."/>
            <person name="Lipzen A."/>
            <person name="Chen C."/>
            <person name="Yan M."/>
            <person name="Daum C."/>
            <person name="Ng V."/>
            <person name="Clum A."/>
            <person name="Steindorff A."/>
            <person name="Ohm R.A."/>
            <person name="Martin F."/>
            <person name="Silar P."/>
            <person name="Natvig D.O."/>
            <person name="Lalanne C."/>
            <person name="Gautier V."/>
            <person name="Ament-Velasquez S.L."/>
            <person name="Kruys A."/>
            <person name="Hutchinson M.I."/>
            <person name="Powell A.J."/>
            <person name="Barry K."/>
            <person name="Miller A.N."/>
            <person name="Grigoriev I.V."/>
            <person name="Debuchy R."/>
            <person name="Gladieux P."/>
            <person name="Hiltunen Thoren M."/>
            <person name="Johannesson H."/>
        </authorList>
    </citation>
    <scope>NUCLEOTIDE SEQUENCE</scope>
    <source>
        <strain evidence="3">PSN243</strain>
    </source>
</reference>
<dbReference type="EMBL" id="MU865913">
    <property type="protein sequence ID" value="KAK4456004.1"/>
    <property type="molecule type" value="Genomic_DNA"/>
</dbReference>
<protein>
    <recommendedName>
        <fullName evidence="5">Dehydrogenase</fullName>
    </recommendedName>
</protein>
<keyword evidence="4" id="KW-1185">Reference proteome</keyword>